<dbReference type="AlphaFoldDB" id="A0A1H9W4Z0"/>
<evidence type="ECO:0000313" key="2">
    <source>
        <dbReference type="Proteomes" id="UP000198929"/>
    </source>
</evidence>
<dbReference type="Proteomes" id="UP000198929">
    <property type="component" value="Unassembled WGS sequence"/>
</dbReference>
<dbReference type="GO" id="GO:0016301">
    <property type="term" value="F:kinase activity"/>
    <property type="evidence" value="ECO:0007669"/>
    <property type="project" value="UniProtKB-KW"/>
</dbReference>
<organism evidence="1 2">
    <name type="scientific">Corynebacterium cystitidis DSM 20524</name>
    <dbReference type="NCBI Taxonomy" id="1121357"/>
    <lineage>
        <taxon>Bacteria</taxon>
        <taxon>Bacillati</taxon>
        <taxon>Actinomycetota</taxon>
        <taxon>Actinomycetes</taxon>
        <taxon>Mycobacteriales</taxon>
        <taxon>Corynebacteriaceae</taxon>
        <taxon>Corynebacterium</taxon>
    </lineage>
</organism>
<dbReference type="SUPFAM" id="SSF56112">
    <property type="entry name" value="Protein kinase-like (PK-like)"/>
    <property type="match status" value="1"/>
</dbReference>
<accession>A0A1H9W4Z0</accession>
<reference evidence="2" key="1">
    <citation type="submission" date="2016-10" db="EMBL/GenBank/DDBJ databases">
        <authorList>
            <person name="Varghese N."/>
            <person name="Submissions S."/>
        </authorList>
    </citation>
    <scope>NUCLEOTIDE SEQUENCE [LARGE SCALE GENOMIC DNA]</scope>
    <source>
        <strain evidence="2">DSM 20524</strain>
    </source>
</reference>
<dbReference type="STRING" id="1121357.SAMN05661109_02536"/>
<name>A0A1H9W4Z0_9CORY</name>
<proteinExistence type="predicted"/>
<dbReference type="RefSeq" id="WP_092260705.1">
    <property type="nucleotide sequence ID" value="NZ_CP047199.1"/>
</dbReference>
<evidence type="ECO:0000313" key="1">
    <source>
        <dbReference type="EMBL" id="SES29026.1"/>
    </source>
</evidence>
<keyword evidence="1" id="KW-0808">Transferase</keyword>
<sequence>MDISQERFYGAKNEPIDNVTVTACADAGAYQWQLLEVSHGGVTDTYQVLVDEHLGRDALATEQGAQAWWDHREKFGELHGDLVGTHATPMGAEQSNTNLIVTDDDGEDWVVKVFRKLEDGLNPDVELLSQIGDCPHVAGVRGWLTRDGATLAMMQQRIVDGRDGFELLQATPSESEAGELAFGLGRAIRVVHDRLATDFPTREVAVADLFATLHNHADELAAQSQVLRERLDDIHALYHDIQRTYLDASGDKTATVQRVHGDLHLGQTLHTPQRWYLIDFEGEPARPLTQRVLPDHPIRDVAGMVRSFGYAAAMSDKGAQWEQVVVDKLLEGYHPDSLALLNAYVVDKAAYEVVYEENNRPDWVHIPMRAITELLQG</sequence>
<keyword evidence="2" id="KW-1185">Reference proteome</keyword>
<protein>
    <submittedName>
        <fullName evidence="1">Maltokinase</fullName>
    </submittedName>
</protein>
<gene>
    <name evidence="1" type="ORF">SAMN05661109_02536</name>
</gene>
<dbReference type="InterPro" id="IPR011009">
    <property type="entry name" value="Kinase-like_dom_sf"/>
</dbReference>
<dbReference type="EMBL" id="FOGQ01000017">
    <property type="protein sequence ID" value="SES29026.1"/>
    <property type="molecule type" value="Genomic_DNA"/>
</dbReference>
<keyword evidence="1" id="KW-0418">Kinase</keyword>
<dbReference type="Gene3D" id="3.90.1200.10">
    <property type="match status" value="1"/>
</dbReference>